<dbReference type="InterPro" id="IPR045069">
    <property type="entry name" value="MATE_euk"/>
</dbReference>
<sequence length="585" mass="66150">MIIGLKEKLLKSEYPKLCRALIILFGPLFPTTFLQFLINVTPIMFVGQLDKIQLDGVAFGVSVIHIFGTSVGYGLTYACDTLFSQAYGSADKKKTGFYLQKSLCISLLFPFPVAAVLLNVDHLLLLFGQDPRICEISSIYISTYLPAFPVQYFYFILSRYLQNQDKTWPPLVAVLLGNIFNFTAQYLCLYKFNFTYQSSAICMIITYLIMAIFNLTYLITSKFYKPTWPGWTISALYNWDDFLRLAIPGIAYATFEQINWEAEIFMAGIMGIVPMAVHSVLSQTGTVTCPLYVAIGICANVKIGQYLGAGQHERAKKIAQISIVAVVVLSLTIGSIISIIREYWPLIFTTDKIVNEQVSKLIAFYPIYFVPESVNGVLSGIMRGCAKHSLTMYLAFGCMYLMGLPVAAMLGFLAQLQVFGLWIGNTVGLSTLMIGYVISVWFFNWETLALDAAHRLTRGQYEDQNEIFEKNPLLITKPKENEKVNYPNGPYQLKHNRLPSQGITSSYDLIRTKKIIVFENLRLKSKLNKNHKSIIIKRSVTLFVCLLMLFIGIIGRLSIRPDYNRYKAFVTDSKFNSTTESMFVK</sequence>
<feature type="transmembrane region" description="Helical" evidence="6">
    <location>
        <begin position="419"/>
        <end position="443"/>
    </location>
</feature>
<comment type="similarity">
    <text evidence="2 6">Belongs to the multi antimicrobial extrusion (MATE) (TC 2.A.66.1) family.</text>
</comment>
<evidence type="ECO:0000256" key="2">
    <source>
        <dbReference type="ARBA" id="ARBA00010199"/>
    </source>
</evidence>
<keyword evidence="3 6" id="KW-0812">Transmembrane</keyword>
<proteinExistence type="evidence at transcript level"/>
<feature type="transmembrane region" description="Helical" evidence="6">
    <location>
        <begin position="169"/>
        <end position="192"/>
    </location>
</feature>
<dbReference type="PANTHER" id="PTHR11206">
    <property type="entry name" value="MULTIDRUG RESISTANCE PROTEIN"/>
    <property type="match status" value="1"/>
</dbReference>
<dbReference type="EMBL" id="KT163752">
    <property type="protein sequence ID" value="AKN21702.1"/>
    <property type="molecule type" value="mRNA"/>
</dbReference>
<dbReference type="GO" id="GO:0016020">
    <property type="term" value="C:membrane"/>
    <property type="evidence" value="ECO:0007669"/>
    <property type="project" value="UniProtKB-SubCell"/>
</dbReference>
<dbReference type="Pfam" id="PF01554">
    <property type="entry name" value="MatE"/>
    <property type="match status" value="2"/>
</dbReference>
<gene>
    <name evidence="7" type="primary">slc47a-5</name>
</gene>
<feature type="transmembrane region" description="Helical" evidence="6">
    <location>
        <begin position="98"/>
        <end position="118"/>
    </location>
</feature>
<dbReference type="GO" id="GO:0015297">
    <property type="term" value="F:antiporter activity"/>
    <property type="evidence" value="ECO:0007669"/>
    <property type="project" value="InterPro"/>
</dbReference>
<dbReference type="GO" id="GO:0042910">
    <property type="term" value="F:xenobiotic transmembrane transporter activity"/>
    <property type="evidence" value="ECO:0007669"/>
    <property type="project" value="InterPro"/>
</dbReference>
<feature type="transmembrane region" description="Helical" evidence="6">
    <location>
        <begin position="361"/>
        <end position="381"/>
    </location>
</feature>
<feature type="transmembrane region" description="Helical" evidence="6">
    <location>
        <begin position="57"/>
        <end position="78"/>
    </location>
</feature>
<keyword evidence="4 6" id="KW-1133">Transmembrane helix</keyword>
<protein>
    <recommendedName>
        <fullName evidence="6">Multidrug and toxin extrusion protein</fullName>
    </recommendedName>
</protein>
<accession>A0A0H3YFP0</accession>
<reference evidence="7" key="1">
    <citation type="journal article" date="2015" name="Elife">
        <title>Stem cells and fluid flow drive cyst formation in an invertebrate excretory organ.</title>
        <authorList>
            <person name="Thi-Kim Vu H."/>
            <person name="Rink J.C."/>
            <person name="McKinney S.A."/>
            <person name="McClain M."/>
            <person name="Lakshmanaperumal N."/>
            <person name="Alexander R."/>
            <person name="Sanchez Alvarado A."/>
        </authorList>
    </citation>
    <scope>NUCLEOTIDE SEQUENCE</scope>
</reference>
<feature type="transmembrane region" description="Helical" evidence="6">
    <location>
        <begin position="393"/>
        <end position="413"/>
    </location>
</feature>
<comment type="subcellular location">
    <subcellularLocation>
        <location evidence="1">Membrane</location>
        <topology evidence="1">Multi-pass membrane protein</topology>
    </subcellularLocation>
</comment>
<organism evidence="7">
    <name type="scientific">Schmidtea mediterranea</name>
    <name type="common">Freshwater planarian flatworm</name>
    <dbReference type="NCBI Taxonomy" id="79327"/>
    <lineage>
        <taxon>Eukaryota</taxon>
        <taxon>Metazoa</taxon>
        <taxon>Spiralia</taxon>
        <taxon>Lophotrochozoa</taxon>
        <taxon>Platyhelminthes</taxon>
        <taxon>Rhabditophora</taxon>
        <taxon>Seriata</taxon>
        <taxon>Tricladida</taxon>
        <taxon>Continenticola</taxon>
        <taxon>Geoplanoidea</taxon>
        <taxon>Dugesiidae</taxon>
        <taxon>Schmidtea</taxon>
    </lineage>
</organism>
<feature type="transmembrane region" description="Helical" evidence="6">
    <location>
        <begin position="21"/>
        <end position="45"/>
    </location>
</feature>
<dbReference type="GO" id="GO:1990961">
    <property type="term" value="P:xenobiotic detoxification by transmembrane export across the plasma membrane"/>
    <property type="evidence" value="ECO:0007669"/>
    <property type="project" value="InterPro"/>
</dbReference>
<dbReference type="NCBIfam" id="TIGR00797">
    <property type="entry name" value="matE"/>
    <property type="match status" value="1"/>
</dbReference>
<feature type="transmembrane region" description="Helical" evidence="6">
    <location>
        <begin position="539"/>
        <end position="559"/>
    </location>
</feature>
<evidence type="ECO:0000256" key="1">
    <source>
        <dbReference type="ARBA" id="ARBA00004141"/>
    </source>
</evidence>
<evidence type="ECO:0000256" key="3">
    <source>
        <dbReference type="ARBA" id="ARBA00022692"/>
    </source>
</evidence>
<feature type="transmembrane region" description="Helical" evidence="6">
    <location>
        <begin position="198"/>
        <end position="219"/>
    </location>
</feature>
<dbReference type="AlphaFoldDB" id="A0A0H3YFP0"/>
<evidence type="ECO:0000256" key="4">
    <source>
        <dbReference type="ARBA" id="ARBA00022989"/>
    </source>
</evidence>
<evidence type="ECO:0000256" key="5">
    <source>
        <dbReference type="ARBA" id="ARBA00023136"/>
    </source>
</evidence>
<feature type="transmembrane region" description="Helical" evidence="6">
    <location>
        <begin position="138"/>
        <end position="157"/>
    </location>
</feature>
<name>A0A0H3YFP0_SCHMD</name>
<dbReference type="InterPro" id="IPR002528">
    <property type="entry name" value="MATE_fam"/>
</dbReference>
<dbReference type="CDD" id="cd13132">
    <property type="entry name" value="MATE_eukaryotic"/>
    <property type="match status" value="1"/>
</dbReference>
<evidence type="ECO:0000256" key="6">
    <source>
        <dbReference type="RuleBase" id="RU004914"/>
    </source>
</evidence>
<keyword evidence="5 6" id="KW-0472">Membrane</keyword>
<evidence type="ECO:0000313" key="7">
    <source>
        <dbReference type="EMBL" id="AKN21702.1"/>
    </source>
</evidence>
<feature type="transmembrane region" description="Helical" evidence="6">
    <location>
        <begin position="321"/>
        <end position="341"/>
    </location>
</feature>